<dbReference type="EMBL" id="ML769387">
    <property type="protein sequence ID" value="KAE9409530.1"/>
    <property type="molecule type" value="Genomic_DNA"/>
</dbReference>
<protein>
    <recommendedName>
        <fullName evidence="4">Secreted protein</fullName>
    </recommendedName>
</protein>
<feature type="signal peptide" evidence="1">
    <location>
        <begin position="1"/>
        <end position="25"/>
    </location>
</feature>
<organism evidence="2 3">
    <name type="scientific">Gymnopus androsaceus JB14</name>
    <dbReference type="NCBI Taxonomy" id="1447944"/>
    <lineage>
        <taxon>Eukaryota</taxon>
        <taxon>Fungi</taxon>
        <taxon>Dikarya</taxon>
        <taxon>Basidiomycota</taxon>
        <taxon>Agaricomycotina</taxon>
        <taxon>Agaricomycetes</taxon>
        <taxon>Agaricomycetidae</taxon>
        <taxon>Agaricales</taxon>
        <taxon>Marasmiineae</taxon>
        <taxon>Omphalotaceae</taxon>
        <taxon>Gymnopus</taxon>
    </lineage>
</organism>
<evidence type="ECO:0000313" key="2">
    <source>
        <dbReference type="EMBL" id="KAE9409530.1"/>
    </source>
</evidence>
<sequence>MSHPVDLFAFLNLLLPFQLLRRTRPVRFSSPRARAKVLTLPILNRAIDAGDNLINNPAISHKTKHQSKLKTLFTMIKKTWTGGQAFVR</sequence>
<evidence type="ECO:0008006" key="4">
    <source>
        <dbReference type="Google" id="ProtNLM"/>
    </source>
</evidence>
<feature type="chain" id="PRO_5025494937" description="Secreted protein" evidence="1">
    <location>
        <begin position="26"/>
        <end position="88"/>
    </location>
</feature>
<dbReference type="AlphaFoldDB" id="A0A6A4IHR0"/>
<dbReference type="Proteomes" id="UP000799118">
    <property type="component" value="Unassembled WGS sequence"/>
</dbReference>
<accession>A0A6A4IHR0</accession>
<evidence type="ECO:0000256" key="1">
    <source>
        <dbReference type="SAM" id="SignalP"/>
    </source>
</evidence>
<reference evidence="2" key="1">
    <citation type="journal article" date="2019" name="Environ. Microbiol.">
        <title>Fungal ecological strategies reflected in gene transcription - a case study of two litter decomposers.</title>
        <authorList>
            <person name="Barbi F."/>
            <person name="Kohler A."/>
            <person name="Barry K."/>
            <person name="Baskaran P."/>
            <person name="Daum C."/>
            <person name="Fauchery L."/>
            <person name="Ihrmark K."/>
            <person name="Kuo A."/>
            <person name="LaButti K."/>
            <person name="Lipzen A."/>
            <person name="Morin E."/>
            <person name="Grigoriev I.V."/>
            <person name="Henrissat B."/>
            <person name="Lindahl B."/>
            <person name="Martin F."/>
        </authorList>
    </citation>
    <scope>NUCLEOTIDE SEQUENCE</scope>
    <source>
        <strain evidence="2">JB14</strain>
    </source>
</reference>
<keyword evidence="3" id="KW-1185">Reference proteome</keyword>
<evidence type="ECO:0000313" key="3">
    <source>
        <dbReference type="Proteomes" id="UP000799118"/>
    </source>
</evidence>
<gene>
    <name evidence="2" type="ORF">BT96DRAFT_527463</name>
</gene>
<name>A0A6A4IHR0_9AGAR</name>
<proteinExistence type="predicted"/>
<keyword evidence="1" id="KW-0732">Signal</keyword>